<proteinExistence type="predicted"/>
<name>A0A6B0UUP3_IXORI</name>
<protein>
    <submittedName>
        <fullName evidence="1">Uncharacterized protein</fullName>
    </submittedName>
</protein>
<dbReference type="AlphaFoldDB" id="A0A6B0UUP3"/>
<dbReference type="EMBL" id="GIFC01010915">
    <property type="protein sequence ID" value="MXU92998.1"/>
    <property type="molecule type" value="Transcribed_RNA"/>
</dbReference>
<sequence length="140" mass="15451">MHRRAARSRAALSRPSSLAEWRCCCLLVRCCNTSLLPSLFPISVVLLRVVRRIAQPQTEVVDHSYRSRAFVELASVAVDIVVTVVFCDASGPHQPSSTTKSPTSRYFGQINPKRGTRCAPCHTAKSGIYPKGLRLIKEGK</sequence>
<accession>A0A6B0UUP3</accession>
<organism evidence="1">
    <name type="scientific">Ixodes ricinus</name>
    <name type="common">Common tick</name>
    <name type="synonym">Acarus ricinus</name>
    <dbReference type="NCBI Taxonomy" id="34613"/>
    <lineage>
        <taxon>Eukaryota</taxon>
        <taxon>Metazoa</taxon>
        <taxon>Ecdysozoa</taxon>
        <taxon>Arthropoda</taxon>
        <taxon>Chelicerata</taxon>
        <taxon>Arachnida</taxon>
        <taxon>Acari</taxon>
        <taxon>Parasitiformes</taxon>
        <taxon>Ixodida</taxon>
        <taxon>Ixodoidea</taxon>
        <taxon>Ixodidae</taxon>
        <taxon>Ixodinae</taxon>
        <taxon>Ixodes</taxon>
    </lineage>
</organism>
<evidence type="ECO:0000313" key="1">
    <source>
        <dbReference type="EMBL" id="MXU92998.1"/>
    </source>
</evidence>
<reference evidence="1" key="1">
    <citation type="submission" date="2019-12" db="EMBL/GenBank/DDBJ databases">
        <title>An insight into the sialome of adult female Ixodes ricinus ticks feeding for 6 days.</title>
        <authorList>
            <person name="Perner J."/>
            <person name="Ribeiro J.M.C."/>
        </authorList>
    </citation>
    <scope>NUCLEOTIDE SEQUENCE</scope>
    <source>
        <strain evidence="1">Semi-engorged</strain>
        <tissue evidence="1">Salivary glands</tissue>
    </source>
</reference>